<evidence type="ECO:0000259" key="11">
    <source>
        <dbReference type="PROSITE" id="PS51371"/>
    </source>
</evidence>
<dbReference type="PANTHER" id="PTHR22777">
    <property type="entry name" value="HEMOLYSIN-RELATED"/>
    <property type="match status" value="1"/>
</dbReference>
<dbReference type="SUPFAM" id="SSF56176">
    <property type="entry name" value="FAD-binding/transporter-associated domain-like"/>
    <property type="match status" value="1"/>
</dbReference>
<protein>
    <recommendedName>
        <fullName evidence="15">HlyC/CorC family transporter</fullName>
    </recommendedName>
</protein>
<evidence type="ECO:0000256" key="6">
    <source>
        <dbReference type="ARBA" id="ARBA00023136"/>
    </source>
</evidence>
<proteinExistence type="predicted"/>
<organism evidence="13 14">
    <name type="scientific">Thauera linaloolentis (strain DSM 12138 / JCM 21573 / CCUG 41526 / CIP 105981 / IAM 15112 / NBRC 102519 / 47Lol)</name>
    <dbReference type="NCBI Taxonomy" id="1123367"/>
    <lineage>
        <taxon>Bacteria</taxon>
        <taxon>Pseudomonadati</taxon>
        <taxon>Pseudomonadota</taxon>
        <taxon>Betaproteobacteria</taxon>
        <taxon>Rhodocyclales</taxon>
        <taxon>Zoogloeaceae</taxon>
        <taxon>Thauera</taxon>
    </lineage>
</organism>
<dbReference type="InterPro" id="IPR044751">
    <property type="entry name" value="Ion_transp-like_CBS"/>
</dbReference>
<feature type="domain" description="CNNM transmembrane" evidence="12">
    <location>
        <begin position="1"/>
        <end position="196"/>
    </location>
</feature>
<dbReference type="OrthoDB" id="9797674at2"/>
<keyword evidence="4 8" id="KW-1133">Transmembrane helix</keyword>
<dbReference type="GO" id="GO:0005886">
    <property type="term" value="C:plasma membrane"/>
    <property type="evidence" value="ECO:0007669"/>
    <property type="project" value="TreeGrafter"/>
</dbReference>
<dbReference type="Gene3D" id="3.10.580.10">
    <property type="entry name" value="CBS-domain"/>
    <property type="match status" value="1"/>
</dbReference>
<dbReference type="EMBL" id="AMXE01000041">
    <property type="protein sequence ID" value="ENO87209.1"/>
    <property type="molecule type" value="Genomic_DNA"/>
</dbReference>
<feature type="region of interest" description="Disordered" evidence="9">
    <location>
        <begin position="425"/>
        <end position="445"/>
    </location>
</feature>
<dbReference type="InterPro" id="IPR005170">
    <property type="entry name" value="Transptr-assoc_dom"/>
</dbReference>
<evidence type="ECO:0000256" key="8">
    <source>
        <dbReference type="PROSITE-ProRule" id="PRU01193"/>
    </source>
</evidence>
<dbReference type="Pfam" id="PF01595">
    <property type="entry name" value="CNNM"/>
    <property type="match status" value="1"/>
</dbReference>
<dbReference type="AlphaFoldDB" id="N6Z4W7"/>
<evidence type="ECO:0000256" key="1">
    <source>
        <dbReference type="ARBA" id="ARBA00004141"/>
    </source>
</evidence>
<evidence type="ECO:0000256" key="4">
    <source>
        <dbReference type="ARBA" id="ARBA00022989"/>
    </source>
</evidence>
<dbReference type="Pfam" id="PF00571">
    <property type="entry name" value="CBS"/>
    <property type="match status" value="2"/>
</dbReference>
<keyword evidence="14" id="KW-1185">Reference proteome</keyword>
<dbReference type="InterPro" id="IPR000644">
    <property type="entry name" value="CBS_dom"/>
</dbReference>
<evidence type="ECO:0000256" key="7">
    <source>
        <dbReference type="PROSITE-ProRule" id="PRU00703"/>
    </source>
</evidence>
<dbReference type="CDD" id="cd04590">
    <property type="entry name" value="CBS_pair_CorC_HlyC_assoc"/>
    <property type="match status" value="1"/>
</dbReference>
<dbReference type="InterPro" id="IPR046342">
    <property type="entry name" value="CBS_dom_sf"/>
</dbReference>
<evidence type="ECO:0000259" key="12">
    <source>
        <dbReference type="PROSITE" id="PS51846"/>
    </source>
</evidence>
<evidence type="ECO:0000256" key="10">
    <source>
        <dbReference type="SAM" id="Phobius"/>
    </source>
</evidence>
<evidence type="ECO:0008006" key="15">
    <source>
        <dbReference type="Google" id="ProtNLM"/>
    </source>
</evidence>
<dbReference type="SMART" id="SM00116">
    <property type="entry name" value="CBS"/>
    <property type="match status" value="2"/>
</dbReference>
<dbReference type="InterPro" id="IPR016169">
    <property type="entry name" value="FAD-bd_PCMH_sub2"/>
</dbReference>
<dbReference type="STRING" id="1123367.GCA_000621305_03360"/>
<gene>
    <name evidence="13" type="ORF">C666_11465</name>
</gene>
<comment type="caution">
    <text evidence="13">The sequence shown here is derived from an EMBL/GenBank/DDBJ whole genome shotgun (WGS) entry which is preliminary data.</text>
</comment>
<feature type="domain" description="CBS" evidence="11">
    <location>
        <begin position="276"/>
        <end position="339"/>
    </location>
</feature>
<evidence type="ECO:0000256" key="3">
    <source>
        <dbReference type="ARBA" id="ARBA00022737"/>
    </source>
</evidence>
<sequence>MEIFVLIALIVLNGIFAMSEIALVTARRARLARLAEEGDSAAAVAVKLGEEPTRFLSTIQIGITSIGILNGIVGEAALAGPLADWLQSLGVEQRVSEIGSTVLVVVVITYVSIVIGELVPKRIGQINPEGIARLVARPMNMLSIASRPFVHLLSNSTALLLRLMGQREVNGPSVTEEEIRAMLDEGSEAGIIEKSEHEMVRNVFRLDERQLGSLMVPRSDIVWLDVNRPLEENLSLMAASTHSRFPVCRGGLDEILGIISAKQLFNQTLRGAEVDLTEALQAPIYVPESLTGMELLDQFRASSTHMVFVIDEYGEVLGMVTLHDLLESVTGEFQTDNDEEAWAVQREDGSWLLDGLIPILELKDRLAMKNVPEEDKGRYHTLSGMMMWLLGRLPNTGDIAVWEGWRFEVVDIDGKRIDKVLASAVPEETEAAADGDLDESARGSE</sequence>
<feature type="domain" description="CBS" evidence="11">
    <location>
        <begin position="215"/>
        <end position="274"/>
    </location>
</feature>
<evidence type="ECO:0000256" key="2">
    <source>
        <dbReference type="ARBA" id="ARBA00022692"/>
    </source>
</evidence>
<dbReference type="eggNOG" id="COG1253">
    <property type="taxonomic scope" value="Bacteria"/>
</dbReference>
<dbReference type="Proteomes" id="UP000013232">
    <property type="component" value="Unassembled WGS sequence"/>
</dbReference>
<dbReference type="InterPro" id="IPR002550">
    <property type="entry name" value="CNNM"/>
</dbReference>
<accession>N6Z4W7</accession>
<evidence type="ECO:0000256" key="9">
    <source>
        <dbReference type="SAM" id="MobiDB-lite"/>
    </source>
</evidence>
<keyword evidence="5 7" id="KW-0129">CBS domain</keyword>
<dbReference type="PROSITE" id="PS51846">
    <property type="entry name" value="CNNM"/>
    <property type="match status" value="1"/>
</dbReference>
<feature type="compositionally biased region" description="Acidic residues" evidence="9">
    <location>
        <begin position="427"/>
        <end position="438"/>
    </location>
</feature>
<keyword evidence="3" id="KW-0677">Repeat</keyword>
<dbReference type="PANTHER" id="PTHR22777:SF17">
    <property type="entry name" value="UPF0053 PROTEIN SLL0260"/>
    <property type="match status" value="1"/>
</dbReference>
<comment type="subcellular location">
    <subcellularLocation>
        <location evidence="1">Membrane</location>
        <topology evidence="1">Multi-pass membrane protein</topology>
    </subcellularLocation>
</comment>
<dbReference type="RefSeq" id="WP_004338800.1">
    <property type="nucleotide sequence ID" value="NZ_AMXE01000041.1"/>
</dbReference>
<evidence type="ECO:0000313" key="14">
    <source>
        <dbReference type="Proteomes" id="UP000013232"/>
    </source>
</evidence>
<evidence type="ECO:0000256" key="5">
    <source>
        <dbReference type="ARBA" id="ARBA00023122"/>
    </source>
</evidence>
<dbReference type="GO" id="GO:0050660">
    <property type="term" value="F:flavin adenine dinucleotide binding"/>
    <property type="evidence" value="ECO:0007669"/>
    <property type="project" value="InterPro"/>
</dbReference>
<feature type="transmembrane region" description="Helical" evidence="10">
    <location>
        <begin position="98"/>
        <end position="119"/>
    </location>
</feature>
<feature type="transmembrane region" description="Helical" evidence="10">
    <location>
        <begin position="6"/>
        <end position="26"/>
    </location>
</feature>
<dbReference type="SMART" id="SM01091">
    <property type="entry name" value="CorC_HlyC"/>
    <property type="match status" value="1"/>
</dbReference>
<reference evidence="13 14" key="1">
    <citation type="submission" date="2012-09" db="EMBL/GenBank/DDBJ databases">
        <title>Draft Genome Sequences of 6 Strains from Genus Thauera.</title>
        <authorList>
            <person name="Liu B."/>
            <person name="Shapleigh J.P."/>
            <person name="Frostegard A.H."/>
        </authorList>
    </citation>
    <scope>NUCLEOTIDE SEQUENCE [LARGE SCALE GENOMIC DNA]</scope>
    <source>
        <strain evidence="14">47Lol / DSM 12138</strain>
    </source>
</reference>
<keyword evidence="6 8" id="KW-0472">Membrane</keyword>
<keyword evidence="2 8" id="KW-0812">Transmembrane</keyword>
<evidence type="ECO:0000313" key="13">
    <source>
        <dbReference type="EMBL" id="ENO87209.1"/>
    </source>
</evidence>
<dbReference type="PROSITE" id="PS51371">
    <property type="entry name" value="CBS"/>
    <property type="match status" value="2"/>
</dbReference>
<dbReference type="Gene3D" id="3.30.465.10">
    <property type="match status" value="1"/>
</dbReference>
<dbReference type="InterPro" id="IPR036318">
    <property type="entry name" value="FAD-bd_PCMH-like_sf"/>
</dbReference>
<feature type="transmembrane region" description="Helical" evidence="10">
    <location>
        <begin position="55"/>
        <end position="78"/>
    </location>
</feature>
<name>N6Z4W7_THAL4</name>
<dbReference type="Pfam" id="PF03471">
    <property type="entry name" value="CorC_HlyC"/>
    <property type="match status" value="1"/>
</dbReference>
<dbReference type="SUPFAM" id="SSF54631">
    <property type="entry name" value="CBS-domain pair"/>
    <property type="match status" value="1"/>
</dbReference>